<dbReference type="InterPro" id="IPR029056">
    <property type="entry name" value="Ribokinase-like"/>
</dbReference>
<dbReference type="GO" id="GO:0005524">
    <property type="term" value="F:ATP binding"/>
    <property type="evidence" value="ECO:0007669"/>
    <property type="project" value="UniProtKB-KW"/>
</dbReference>
<dbReference type="PANTHER" id="PTHR43085:SF1">
    <property type="entry name" value="PSEUDOURIDINE KINASE-RELATED"/>
    <property type="match status" value="1"/>
</dbReference>
<dbReference type="SUPFAM" id="SSF53613">
    <property type="entry name" value="Ribokinase-like"/>
    <property type="match status" value="1"/>
</dbReference>
<proteinExistence type="inferred from homology"/>
<dbReference type="CDD" id="cd01167">
    <property type="entry name" value="bac_FRK"/>
    <property type="match status" value="1"/>
</dbReference>
<evidence type="ECO:0000256" key="2">
    <source>
        <dbReference type="ARBA" id="ARBA00022679"/>
    </source>
</evidence>
<keyword evidence="5" id="KW-0067">ATP-binding</keyword>
<keyword evidence="8" id="KW-1185">Reference proteome</keyword>
<dbReference type="Proteomes" id="UP000192674">
    <property type="component" value="Unassembled WGS sequence"/>
</dbReference>
<protein>
    <submittedName>
        <fullName evidence="7">Fructokinase</fullName>
    </submittedName>
</protein>
<dbReference type="InterPro" id="IPR050306">
    <property type="entry name" value="PfkB_Carbo_kinase"/>
</dbReference>
<feature type="domain" description="Carbohydrate kinase PfkB" evidence="6">
    <location>
        <begin position="16"/>
        <end position="310"/>
    </location>
</feature>
<dbReference type="GO" id="GO:0016301">
    <property type="term" value="F:kinase activity"/>
    <property type="evidence" value="ECO:0007669"/>
    <property type="project" value="UniProtKB-KW"/>
</dbReference>
<comment type="similarity">
    <text evidence="1">Belongs to the carbohydrate kinase PfkB family.</text>
</comment>
<evidence type="ECO:0000313" key="8">
    <source>
        <dbReference type="Proteomes" id="UP000192674"/>
    </source>
</evidence>
<keyword evidence="2" id="KW-0808">Transferase</keyword>
<evidence type="ECO:0000313" key="7">
    <source>
        <dbReference type="EMBL" id="SMD13440.1"/>
    </source>
</evidence>
<accession>A0A1W2EUP3</accession>
<dbReference type="InterPro" id="IPR002173">
    <property type="entry name" value="Carboh/pur_kinase_PfkB_CS"/>
</dbReference>
<organism evidence="7 8">
    <name type="scientific">Kibdelosporangium aridum</name>
    <dbReference type="NCBI Taxonomy" id="2030"/>
    <lineage>
        <taxon>Bacteria</taxon>
        <taxon>Bacillati</taxon>
        <taxon>Actinomycetota</taxon>
        <taxon>Actinomycetes</taxon>
        <taxon>Pseudonocardiales</taxon>
        <taxon>Pseudonocardiaceae</taxon>
        <taxon>Kibdelosporangium</taxon>
    </lineage>
</organism>
<reference evidence="7 8" key="1">
    <citation type="submission" date="2017-04" db="EMBL/GenBank/DDBJ databases">
        <authorList>
            <person name="Afonso C.L."/>
            <person name="Miller P.J."/>
            <person name="Scott M.A."/>
            <person name="Spackman E."/>
            <person name="Goraichik I."/>
            <person name="Dimitrov K.M."/>
            <person name="Suarez D.L."/>
            <person name="Swayne D.E."/>
        </authorList>
    </citation>
    <scope>NUCLEOTIDE SEQUENCE [LARGE SCALE GENOMIC DNA]</scope>
    <source>
        <strain evidence="7 8">DSM 43828</strain>
    </source>
</reference>
<dbReference type="EMBL" id="FWXV01000004">
    <property type="protein sequence ID" value="SMD13440.1"/>
    <property type="molecule type" value="Genomic_DNA"/>
</dbReference>
<keyword evidence="4 7" id="KW-0418">Kinase</keyword>
<evidence type="ECO:0000256" key="5">
    <source>
        <dbReference type="ARBA" id="ARBA00022840"/>
    </source>
</evidence>
<evidence type="ECO:0000256" key="3">
    <source>
        <dbReference type="ARBA" id="ARBA00022741"/>
    </source>
</evidence>
<name>A0A1W2EUP3_KIBAR</name>
<evidence type="ECO:0000256" key="1">
    <source>
        <dbReference type="ARBA" id="ARBA00010688"/>
    </source>
</evidence>
<dbReference type="AlphaFoldDB" id="A0A1W2EUP3"/>
<evidence type="ECO:0000259" key="6">
    <source>
        <dbReference type="Pfam" id="PF00294"/>
    </source>
</evidence>
<dbReference type="Gene3D" id="3.40.1190.20">
    <property type="match status" value="1"/>
</dbReference>
<dbReference type="PANTHER" id="PTHR43085">
    <property type="entry name" value="HEXOKINASE FAMILY MEMBER"/>
    <property type="match status" value="1"/>
</dbReference>
<dbReference type="Pfam" id="PF00294">
    <property type="entry name" value="PfkB"/>
    <property type="match status" value="1"/>
</dbReference>
<keyword evidence="3" id="KW-0547">Nucleotide-binding</keyword>
<gene>
    <name evidence="7" type="ORF">SAMN05661093_04854</name>
</gene>
<evidence type="ECO:0000256" key="4">
    <source>
        <dbReference type="ARBA" id="ARBA00022777"/>
    </source>
</evidence>
<dbReference type="PROSITE" id="PS00584">
    <property type="entry name" value="PFKB_KINASES_2"/>
    <property type="match status" value="1"/>
</dbReference>
<sequence length="321" mass="33904">MQCLRTSHITIRAVIFVAGEALVDLVPAKSTLDGEPGALLPRLGGGPYNVAVTVGRLGAPVSFLSRISADDFGEALVNRLNLSNVDTSHLQRGPEPTTLAVTSLGPDGGARYTFYAEGTADRLFQAPDELPEMTMLSLGTLSLVLEPGASAYEQVMRRADALTVLDPNVRPVLIDDPGAYRARFASWLSDVDLLKLSEEDAEWIAEKDAVEAAKEWHRRGPAAVVLTRGSKGLAVVAGSGELIEVPATRAQVVDTIGAGDTVHGALLSWLYTKGVRSAEHLRDLDKDAWSAALTYAGKAAAITVSRAGAEPPFGAELGPIL</sequence>
<dbReference type="InterPro" id="IPR011611">
    <property type="entry name" value="PfkB_dom"/>
</dbReference>